<keyword evidence="2" id="KW-1185">Reference proteome</keyword>
<proteinExistence type="predicted"/>
<sequence length="114" mass="12623">MVMAKGDDCNGKGNEMLTARFTLFSGGDKDKDKPQLGSACIPENMYCNIYRNSDCKAENGWKDNKQPSTAWYTQITSVSSDNLLKGTFAPGNLAKSIQCFKFGRKKGKRGYFEG</sequence>
<dbReference type="Proteomes" id="UP000224634">
    <property type="component" value="Unassembled WGS sequence"/>
</dbReference>
<gene>
    <name evidence="1" type="ORF">AJ80_02914</name>
</gene>
<evidence type="ECO:0000313" key="2">
    <source>
        <dbReference type="Proteomes" id="UP000224634"/>
    </source>
</evidence>
<comment type="caution">
    <text evidence="1">The sequence shown here is derived from an EMBL/GenBank/DDBJ whole genome shotgun (WGS) entry which is preliminary data.</text>
</comment>
<accession>A0A2B7YPM7</accession>
<name>A0A2B7YPM7_POLH7</name>
<dbReference type="EMBL" id="PDNA01000030">
    <property type="protein sequence ID" value="PGH22999.1"/>
    <property type="molecule type" value="Genomic_DNA"/>
</dbReference>
<protein>
    <submittedName>
        <fullName evidence="1">Uncharacterized protein</fullName>
    </submittedName>
</protein>
<dbReference type="AlphaFoldDB" id="A0A2B7YPM7"/>
<evidence type="ECO:0000313" key="1">
    <source>
        <dbReference type="EMBL" id="PGH22999.1"/>
    </source>
</evidence>
<reference evidence="1 2" key="1">
    <citation type="submission" date="2017-10" db="EMBL/GenBank/DDBJ databases">
        <title>Comparative genomics in systemic dimorphic fungi from Ajellomycetaceae.</title>
        <authorList>
            <person name="Munoz J.F."/>
            <person name="Mcewen J.G."/>
            <person name="Clay O.K."/>
            <person name="Cuomo C.A."/>
        </authorList>
    </citation>
    <scope>NUCLEOTIDE SEQUENCE [LARGE SCALE GENOMIC DNA]</scope>
    <source>
        <strain evidence="1 2">UAMH7299</strain>
    </source>
</reference>
<organism evidence="1 2">
    <name type="scientific">Polytolypa hystricis (strain UAMH7299)</name>
    <dbReference type="NCBI Taxonomy" id="1447883"/>
    <lineage>
        <taxon>Eukaryota</taxon>
        <taxon>Fungi</taxon>
        <taxon>Dikarya</taxon>
        <taxon>Ascomycota</taxon>
        <taxon>Pezizomycotina</taxon>
        <taxon>Eurotiomycetes</taxon>
        <taxon>Eurotiomycetidae</taxon>
        <taxon>Onygenales</taxon>
        <taxon>Onygenales incertae sedis</taxon>
        <taxon>Polytolypa</taxon>
    </lineage>
</organism>